<evidence type="ECO:0000313" key="1">
    <source>
        <dbReference type="EMBL" id="CDY47673.1"/>
    </source>
</evidence>
<keyword evidence="2" id="KW-1185">Reference proteome</keyword>
<evidence type="ECO:0000313" key="2">
    <source>
        <dbReference type="Proteomes" id="UP000028999"/>
    </source>
</evidence>
<dbReference type="EMBL" id="LK032728">
    <property type="protein sequence ID" value="CDY47673.1"/>
    <property type="molecule type" value="Genomic_DNA"/>
</dbReference>
<gene>
    <name evidence="1" type="primary">BnaC04g24100D</name>
    <name evidence="1" type="ORF">GSBRNA2T00087912001</name>
</gene>
<proteinExistence type="predicted"/>
<sequence>MKDLYEKDKLDE</sequence>
<accession>A0A078IET4</accession>
<feature type="non-terminal residue" evidence="1">
    <location>
        <position position="12"/>
    </location>
</feature>
<organism evidence="1 2">
    <name type="scientific">Brassica napus</name>
    <name type="common">Rape</name>
    <dbReference type="NCBI Taxonomy" id="3708"/>
    <lineage>
        <taxon>Eukaryota</taxon>
        <taxon>Viridiplantae</taxon>
        <taxon>Streptophyta</taxon>
        <taxon>Embryophyta</taxon>
        <taxon>Tracheophyta</taxon>
        <taxon>Spermatophyta</taxon>
        <taxon>Magnoliopsida</taxon>
        <taxon>eudicotyledons</taxon>
        <taxon>Gunneridae</taxon>
        <taxon>Pentapetalae</taxon>
        <taxon>rosids</taxon>
        <taxon>malvids</taxon>
        <taxon>Brassicales</taxon>
        <taxon>Brassicaceae</taxon>
        <taxon>Brassiceae</taxon>
        <taxon>Brassica</taxon>
    </lineage>
</organism>
<protein>
    <submittedName>
        <fullName evidence="1">BnaC04g24100D protein</fullName>
    </submittedName>
</protein>
<name>A0A078IET4_BRANA</name>
<reference evidence="1 2" key="1">
    <citation type="journal article" date="2014" name="Science">
        <title>Plant genetics. Early allopolyploid evolution in the post-Neolithic Brassica napus oilseed genome.</title>
        <authorList>
            <person name="Chalhoub B."/>
            <person name="Denoeud F."/>
            <person name="Liu S."/>
            <person name="Parkin I.A."/>
            <person name="Tang H."/>
            <person name="Wang X."/>
            <person name="Chiquet J."/>
            <person name="Belcram H."/>
            <person name="Tong C."/>
            <person name="Samans B."/>
            <person name="Correa M."/>
            <person name="Da Silva C."/>
            <person name="Just J."/>
            <person name="Falentin C."/>
            <person name="Koh C.S."/>
            <person name="Le Clainche I."/>
            <person name="Bernard M."/>
            <person name="Bento P."/>
            <person name="Noel B."/>
            <person name="Labadie K."/>
            <person name="Alberti A."/>
            <person name="Charles M."/>
            <person name="Arnaud D."/>
            <person name="Guo H."/>
            <person name="Daviaud C."/>
            <person name="Alamery S."/>
            <person name="Jabbari K."/>
            <person name="Zhao M."/>
            <person name="Edger P.P."/>
            <person name="Chelaifa H."/>
            <person name="Tack D."/>
            <person name="Lassalle G."/>
            <person name="Mestiri I."/>
            <person name="Schnel N."/>
            <person name="Le Paslier M.C."/>
            <person name="Fan G."/>
            <person name="Renault V."/>
            <person name="Bayer P.E."/>
            <person name="Golicz A.A."/>
            <person name="Manoli S."/>
            <person name="Lee T.H."/>
            <person name="Thi V.H."/>
            <person name="Chalabi S."/>
            <person name="Hu Q."/>
            <person name="Fan C."/>
            <person name="Tollenaere R."/>
            <person name="Lu Y."/>
            <person name="Battail C."/>
            <person name="Shen J."/>
            <person name="Sidebottom C.H."/>
            <person name="Wang X."/>
            <person name="Canaguier A."/>
            <person name="Chauveau A."/>
            <person name="Berard A."/>
            <person name="Deniot G."/>
            <person name="Guan M."/>
            <person name="Liu Z."/>
            <person name="Sun F."/>
            <person name="Lim Y.P."/>
            <person name="Lyons E."/>
            <person name="Town C.D."/>
            <person name="Bancroft I."/>
            <person name="Wang X."/>
            <person name="Meng J."/>
            <person name="Ma J."/>
            <person name="Pires J.C."/>
            <person name="King G.J."/>
            <person name="Brunel D."/>
            <person name="Delourme R."/>
            <person name="Renard M."/>
            <person name="Aury J.M."/>
            <person name="Adams K.L."/>
            <person name="Batley J."/>
            <person name="Snowdon R.J."/>
            <person name="Tost J."/>
            <person name="Edwards D."/>
            <person name="Zhou Y."/>
            <person name="Hua W."/>
            <person name="Sharpe A.G."/>
            <person name="Paterson A.H."/>
            <person name="Guan C."/>
            <person name="Wincker P."/>
        </authorList>
    </citation>
    <scope>NUCLEOTIDE SEQUENCE [LARGE SCALE GENOMIC DNA]</scope>
    <source>
        <strain evidence="2">cv. Darmor-bzh</strain>
    </source>
</reference>
<dbReference type="Proteomes" id="UP000028999">
    <property type="component" value="Unassembled WGS sequence"/>
</dbReference>
<dbReference type="PaxDb" id="3708-A0A078IET4"/>